<dbReference type="WBParaSite" id="BTMF_0001756701-mRNA-1">
    <property type="protein sequence ID" value="BTMF_0001756701-mRNA-1"/>
    <property type="gene ID" value="BTMF_0001756701"/>
</dbReference>
<organism evidence="3">
    <name type="scientific">Brugia timori</name>
    <dbReference type="NCBI Taxonomy" id="42155"/>
    <lineage>
        <taxon>Eukaryota</taxon>
        <taxon>Metazoa</taxon>
        <taxon>Ecdysozoa</taxon>
        <taxon>Nematoda</taxon>
        <taxon>Chromadorea</taxon>
        <taxon>Rhabditida</taxon>
        <taxon>Spirurina</taxon>
        <taxon>Spiruromorpha</taxon>
        <taxon>Filarioidea</taxon>
        <taxon>Onchocercidae</taxon>
        <taxon>Brugia</taxon>
    </lineage>
</organism>
<reference evidence="1 2" key="2">
    <citation type="submission" date="2018-11" db="EMBL/GenBank/DDBJ databases">
        <authorList>
            <consortium name="Pathogen Informatics"/>
        </authorList>
    </citation>
    <scope>NUCLEOTIDE SEQUENCE [LARGE SCALE GENOMIC DNA]</scope>
</reference>
<sequence length="38" mass="4615">MNDGNDLIHVWTNGTLLYYYQRINSKFPLLLLFLFSFF</sequence>
<reference evidence="3" key="1">
    <citation type="submission" date="2017-02" db="UniProtKB">
        <authorList>
            <consortium name="WormBaseParasite"/>
        </authorList>
    </citation>
    <scope>IDENTIFICATION</scope>
</reference>
<evidence type="ECO:0000313" key="2">
    <source>
        <dbReference type="Proteomes" id="UP000280834"/>
    </source>
</evidence>
<dbReference type="Proteomes" id="UP000280834">
    <property type="component" value="Unassembled WGS sequence"/>
</dbReference>
<keyword evidence="2" id="KW-1185">Reference proteome</keyword>
<protein>
    <submittedName>
        <fullName evidence="1 3">Uncharacterized protein</fullName>
    </submittedName>
</protein>
<gene>
    <name evidence="1" type="ORF">BTMF_LOCUS15534</name>
</gene>
<name>A0A0R3RBZ8_9BILA</name>
<proteinExistence type="predicted"/>
<evidence type="ECO:0000313" key="1">
    <source>
        <dbReference type="EMBL" id="VDO54554.1"/>
    </source>
</evidence>
<evidence type="ECO:0000313" key="3">
    <source>
        <dbReference type="WBParaSite" id="BTMF_0001756701-mRNA-1"/>
    </source>
</evidence>
<dbReference type="EMBL" id="UZAG01022737">
    <property type="protein sequence ID" value="VDO54554.1"/>
    <property type="molecule type" value="Genomic_DNA"/>
</dbReference>
<accession>A0A0R3RBZ8</accession>
<dbReference type="AlphaFoldDB" id="A0A0R3RBZ8"/>